<evidence type="ECO:0000313" key="2">
    <source>
        <dbReference type="EMBL" id="QSQ22811.1"/>
    </source>
</evidence>
<keyword evidence="3" id="KW-1185">Reference proteome</keyword>
<evidence type="ECO:0000313" key="3">
    <source>
        <dbReference type="Proteomes" id="UP000662747"/>
    </source>
</evidence>
<dbReference type="EMBL" id="CP071090">
    <property type="protein sequence ID" value="QSQ22811.1"/>
    <property type="molecule type" value="Genomic_DNA"/>
</dbReference>
<reference evidence="2 3" key="1">
    <citation type="submission" date="2021-02" db="EMBL/GenBank/DDBJ databases">
        <title>De Novo genome assembly of isolated myxobacteria.</title>
        <authorList>
            <person name="Stevens D.C."/>
        </authorList>
    </citation>
    <scope>NUCLEOTIDE SEQUENCE [LARGE SCALE GENOMIC DNA]</scope>
    <source>
        <strain evidence="3">SCPEA02</strain>
    </source>
</reference>
<gene>
    <name evidence="2" type="ORF">JY651_48270</name>
</gene>
<proteinExistence type="predicted"/>
<sequence>MKTLRLALACLFALGATACNDTLTSDSVVEETGTTTAEAAVTRLYASVGNNELSIETLGTFETRNGERVLVIHGTANRYLENVFSFVPDDIFGETSIISERRFEVVLREGHELNTVLSGLPLFIAIDTFTGAPHRYFARIVIAPRFYDFVGSSGIWIDEAVNPVYVVQGNSNLLYRGRASVSGYADWLSVTAPDGIPSVYGRPNYRLDWTYEKVYQAIDPHTQALTFTSGGDDGPTMTKTARLVARVTELAVTDGDPYEVWPSQECPATVYNCIHSKPTGTTDFSSCGTYREVSRCMYVTSTCELVPPPPSSLTAIDASSLAPAVTAWNSTSSSTDWHHISTTEAYSAFSCPAWATTIQTLMANFNATRQDLPLAEYGTFTDRAGLSQSTFFSGSNSALLAAIDSFAGGGTIQAWIAEEEVACHNCHDNKDYAVLFYPGSGKVVVLQGNHGYDW</sequence>
<feature type="signal peptide" evidence="1">
    <location>
        <begin position="1"/>
        <end position="18"/>
    </location>
</feature>
<dbReference type="RefSeq" id="WP_206724387.1">
    <property type="nucleotide sequence ID" value="NZ_CP071090.1"/>
</dbReference>
<keyword evidence="1" id="KW-0732">Signal</keyword>
<protein>
    <recommendedName>
        <fullName evidence="4">Lipoprotein</fullName>
    </recommendedName>
</protein>
<evidence type="ECO:0000256" key="1">
    <source>
        <dbReference type="SAM" id="SignalP"/>
    </source>
</evidence>
<dbReference type="PROSITE" id="PS51257">
    <property type="entry name" value="PROKAR_LIPOPROTEIN"/>
    <property type="match status" value="1"/>
</dbReference>
<name>A0ABX7NV60_9BACT</name>
<accession>A0ABX7NV60</accession>
<organism evidence="2 3">
    <name type="scientific">Pyxidicoccus parkwayensis</name>
    <dbReference type="NCBI Taxonomy" id="2813578"/>
    <lineage>
        <taxon>Bacteria</taxon>
        <taxon>Pseudomonadati</taxon>
        <taxon>Myxococcota</taxon>
        <taxon>Myxococcia</taxon>
        <taxon>Myxococcales</taxon>
        <taxon>Cystobacterineae</taxon>
        <taxon>Myxococcaceae</taxon>
        <taxon>Pyxidicoccus</taxon>
    </lineage>
</organism>
<evidence type="ECO:0008006" key="4">
    <source>
        <dbReference type="Google" id="ProtNLM"/>
    </source>
</evidence>
<feature type="chain" id="PRO_5046641166" description="Lipoprotein" evidence="1">
    <location>
        <begin position="19"/>
        <end position="454"/>
    </location>
</feature>
<dbReference type="Proteomes" id="UP000662747">
    <property type="component" value="Chromosome"/>
</dbReference>